<proteinExistence type="predicted"/>
<dbReference type="HOGENOM" id="CLU_211931_0_1_9"/>
<reference evidence="1 2" key="3">
    <citation type="journal article" date="2013" name="PLoS ONE">
        <title>Candidate genes that may be responsible for the unusual resistances exhibited by Bacillus pumilus SAFR-032 spores.</title>
        <authorList>
            <person name="Tirumalai M.R."/>
            <person name="Rastogi R."/>
            <person name="Zamani N."/>
            <person name="O'Bryant Williams E."/>
            <person name="Allen S."/>
            <person name="Diouf F."/>
            <person name="Kwende S."/>
            <person name="Weinstock G.M."/>
            <person name="Venkateswaran K.J."/>
            <person name="Fox G.E."/>
        </authorList>
    </citation>
    <scope>NUCLEOTIDE SEQUENCE [LARGE SCALE GENOMIC DNA]</scope>
    <source>
        <strain evidence="1 2">SAFR-032</strain>
    </source>
</reference>
<name>A8FDR2_BACP2</name>
<dbReference type="InterPro" id="IPR025004">
    <property type="entry name" value="SenN/SenS"/>
</dbReference>
<evidence type="ECO:0000313" key="1">
    <source>
        <dbReference type="EMBL" id="ABV62379.1"/>
    </source>
</evidence>
<reference evidence="1 2" key="1">
    <citation type="journal article" date="2007" name="PLoS ONE">
        <title>Paradoxical DNA repair and peroxide resistance gene conservation in Bacillus pumilus SAFR-032.</title>
        <authorList>
            <person name="Gioia J."/>
            <person name="Yerrapragada S."/>
            <person name="Qin X."/>
            <person name="Jiang H."/>
            <person name="Igboeli O.C."/>
            <person name="Muzny D."/>
            <person name="Dugan-Rocha S."/>
            <person name="Ding Y."/>
            <person name="Hawes A."/>
            <person name="Liu W."/>
            <person name="Perez L."/>
            <person name="Kovar C."/>
            <person name="Dinh H."/>
            <person name="Lee S."/>
            <person name="Nazareth L."/>
            <person name="Blyth P."/>
            <person name="Holder M."/>
            <person name="Buhay C."/>
            <person name="Tirumalai M.R."/>
            <person name="Liu Y."/>
            <person name="Dasgupta I."/>
            <person name="Bokhetache L."/>
            <person name="Fujita M."/>
            <person name="Karouia F."/>
            <person name="Eswara Moorthy P."/>
            <person name="Siefert J."/>
            <person name="Uzman A."/>
            <person name="Buzumbo P."/>
            <person name="Verma A."/>
            <person name="Zwiya H."/>
            <person name="McWilliams B.D."/>
            <person name="Olowu A."/>
            <person name="Clinkenbeard K.D."/>
            <person name="Newcombe D."/>
            <person name="Golebiewski L."/>
            <person name="Petrosino J.F."/>
            <person name="Nicholson W.L."/>
            <person name="Fox G.E."/>
            <person name="Venkateswaran K."/>
            <person name="Highlander S.K."/>
            <person name="Weinstock G.M."/>
        </authorList>
    </citation>
    <scope>NUCLEOTIDE SEQUENCE [LARGE SCALE GENOMIC DNA]</scope>
    <source>
        <strain evidence="1 2">SAFR-032</strain>
    </source>
</reference>
<dbReference type="Proteomes" id="UP000001355">
    <property type="component" value="Chromosome"/>
</dbReference>
<evidence type="ECO:0008006" key="3">
    <source>
        <dbReference type="Google" id="ProtNLM"/>
    </source>
</evidence>
<dbReference type="STRING" id="315750.BPUM_1701"/>
<sequence length="44" mass="5613">MSTMRRRKRRTFEELVLENKKELLSNEEFLNQLEEKLEERFRQK</sequence>
<keyword evidence="2" id="KW-1185">Reference proteome</keyword>
<dbReference type="AlphaFoldDB" id="A8FDR2"/>
<reference evidence="1 2" key="2">
    <citation type="journal article" date="2013" name="Extremophiles">
        <title>An ICEBs1-like element may be associated with the extreme radiation and desiccation resistance of Bacillus pumilus SAFR-032 spores.</title>
        <authorList>
            <person name="Tirumalai M.R."/>
            <person name="Fox G.E."/>
        </authorList>
    </citation>
    <scope>NUCLEOTIDE SEQUENCE [LARGE SCALE GENOMIC DNA]</scope>
    <source>
        <strain evidence="1 2">SAFR-032</strain>
    </source>
</reference>
<gene>
    <name evidence="1" type="ordered locus">BPUM_1701</name>
</gene>
<organism evidence="1 2">
    <name type="scientific">Bacillus pumilus (strain SAFR-032)</name>
    <dbReference type="NCBI Taxonomy" id="315750"/>
    <lineage>
        <taxon>Bacteria</taxon>
        <taxon>Bacillati</taxon>
        <taxon>Bacillota</taxon>
        <taxon>Bacilli</taxon>
        <taxon>Bacillales</taxon>
        <taxon>Bacillaceae</taxon>
        <taxon>Bacillus</taxon>
    </lineage>
</organism>
<evidence type="ECO:0000313" key="2">
    <source>
        <dbReference type="Proteomes" id="UP000001355"/>
    </source>
</evidence>
<accession>A8FDR2</accession>
<dbReference type="KEGG" id="bpu:BPUM_1701"/>
<dbReference type="EMBL" id="CP000813">
    <property type="protein sequence ID" value="ABV62379.1"/>
    <property type="molecule type" value="Genomic_DNA"/>
</dbReference>
<dbReference type="eggNOG" id="ENOG5030DHM">
    <property type="taxonomic scope" value="Bacteria"/>
</dbReference>
<dbReference type="Pfam" id="PF13040">
    <property type="entry name" value="Fur_reg_FbpB"/>
    <property type="match status" value="1"/>
</dbReference>
<protein>
    <recommendedName>
        <fullName evidence="3">FbpB family small basic protein</fullName>
    </recommendedName>
</protein>